<evidence type="ECO:0000313" key="3">
    <source>
        <dbReference type="Proteomes" id="UP000663440"/>
    </source>
</evidence>
<keyword evidence="1" id="KW-1133">Transmembrane helix</keyword>
<accession>A0ABX7QHN3</accession>
<organism evidence="2 3">
    <name type="scientific">Flavobacterium endoglycinae</name>
    <dbReference type="NCBI Taxonomy" id="2816357"/>
    <lineage>
        <taxon>Bacteria</taxon>
        <taxon>Pseudomonadati</taxon>
        <taxon>Bacteroidota</taxon>
        <taxon>Flavobacteriia</taxon>
        <taxon>Flavobacteriales</taxon>
        <taxon>Flavobacteriaceae</taxon>
        <taxon>Flavobacterium</taxon>
    </lineage>
</organism>
<gene>
    <name evidence="2" type="ORF">J0383_06515</name>
</gene>
<feature type="transmembrane region" description="Helical" evidence="1">
    <location>
        <begin position="28"/>
        <end position="48"/>
    </location>
</feature>
<dbReference type="EMBL" id="CP071448">
    <property type="protein sequence ID" value="QSW90457.1"/>
    <property type="molecule type" value="Genomic_DNA"/>
</dbReference>
<proteinExistence type="predicted"/>
<name>A0ABX7QHN3_9FLAO</name>
<reference evidence="2 3" key="1">
    <citation type="submission" date="2021-03" db="EMBL/GenBank/DDBJ databases">
        <title>Flavobacterium kribbensis sp. nov, an endophytic bacteria, isolated from soybean.</title>
        <authorList>
            <person name="Lee J."/>
            <person name="Seo J."/>
        </authorList>
    </citation>
    <scope>NUCLEOTIDE SEQUENCE [LARGE SCALE GENOMIC DNA]</scope>
    <source>
        <strain evidence="2 3">BB8</strain>
    </source>
</reference>
<sequence length="49" mass="5848">MKQTTKTTFDKSSYNPLLFKSYKAAKKFLKYSLYAIVLYFAYEGFMGWQ</sequence>
<evidence type="ECO:0000256" key="1">
    <source>
        <dbReference type="SAM" id="Phobius"/>
    </source>
</evidence>
<protein>
    <submittedName>
        <fullName evidence="2">Uncharacterized protein</fullName>
    </submittedName>
</protein>
<keyword evidence="3" id="KW-1185">Reference proteome</keyword>
<dbReference type="Proteomes" id="UP000663440">
    <property type="component" value="Chromosome"/>
</dbReference>
<keyword evidence="1" id="KW-0472">Membrane</keyword>
<keyword evidence="1" id="KW-0812">Transmembrane</keyword>
<dbReference type="RefSeq" id="WP_207297614.1">
    <property type="nucleotide sequence ID" value="NZ_CP071448.1"/>
</dbReference>
<evidence type="ECO:0000313" key="2">
    <source>
        <dbReference type="EMBL" id="QSW90457.1"/>
    </source>
</evidence>